<proteinExistence type="predicted"/>
<keyword evidence="2" id="KW-1185">Reference proteome</keyword>
<gene>
    <name evidence="1" type="ORF">G9U52_31120</name>
</gene>
<evidence type="ECO:0000313" key="2">
    <source>
        <dbReference type="Proteomes" id="UP001165962"/>
    </source>
</evidence>
<accession>A0ABX0JH79</accession>
<dbReference type="EMBL" id="JAAOIW010000017">
    <property type="protein sequence ID" value="NHN34257.1"/>
    <property type="molecule type" value="Genomic_DNA"/>
</dbReference>
<reference evidence="1" key="1">
    <citation type="submission" date="2020-03" db="EMBL/GenBank/DDBJ databases">
        <title>Draft sequencing of Paenibacilllus sp. S3N08.</title>
        <authorList>
            <person name="Kim D.-U."/>
        </authorList>
    </citation>
    <scope>NUCLEOTIDE SEQUENCE</scope>
    <source>
        <strain evidence="1">S3N08</strain>
    </source>
</reference>
<name>A0ABX0JH79_9BACL</name>
<dbReference type="Proteomes" id="UP001165962">
    <property type="component" value="Unassembled WGS sequence"/>
</dbReference>
<comment type="caution">
    <text evidence="1">The sequence shown here is derived from an EMBL/GenBank/DDBJ whole genome shotgun (WGS) entry which is preliminary data.</text>
</comment>
<organism evidence="1 2">
    <name type="scientific">Paenibacillus agricola</name>
    <dbReference type="NCBI Taxonomy" id="2716264"/>
    <lineage>
        <taxon>Bacteria</taxon>
        <taxon>Bacillati</taxon>
        <taxon>Bacillota</taxon>
        <taxon>Bacilli</taxon>
        <taxon>Bacillales</taxon>
        <taxon>Paenibacillaceae</taxon>
        <taxon>Paenibacillus</taxon>
    </lineage>
</organism>
<evidence type="ECO:0000313" key="1">
    <source>
        <dbReference type="EMBL" id="NHN34257.1"/>
    </source>
</evidence>
<sequence>MKYYLSYKGKVFGHALTKEEAEMKLKLLSGTLEGVEVMEFDDKLIPIKKSRLVNTTGKRKRPKK</sequence>
<protein>
    <submittedName>
        <fullName evidence="1">Uncharacterized protein</fullName>
    </submittedName>
</protein>